<dbReference type="Proteomes" id="UP001370348">
    <property type="component" value="Chromosome"/>
</dbReference>
<sequence length="215" mass="22273">MQLLPDSRDLALFISAALVLFVIPGPAVLYTVTRSVDQGRGAGVASAAGVATGSLAHVLAAAVGLSALLVSSAAAFSIVKYVGAAYLIYLGIKKFREGPVAADDVKRAAPVPLREVYAQGVLVGVLNPKTALFFFAFLPQFVDPARGHVALQFSALGVLFAVMGFASDSIWALMAGSAARWLRGNAGFLRRQHYVAGTVYVGLGLATAVSGAKHK</sequence>
<dbReference type="Pfam" id="PF01810">
    <property type="entry name" value="LysE"/>
    <property type="match status" value="1"/>
</dbReference>
<accession>A0ABZ2M1C8</accession>
<reference evidence="7 8" key="1">
    <citation type="submission" date="2021-12" db="EMBL/GenBank/DDBJ databases">
        <title>Discovery of the Pendulisporaceae a myxobacterial family with distinct sporulation behavior and unique specialized metabolism.</title>
        <authorList>
            <person name="Garcia R."/>
            <person name="Popoff A."/>
            <person name="Bader C.D."/>
            <person name="Loehr J."/>
            <person name="Walesch S."/>
            <person name="Walt C."/>
            <person name="Boldt J."/>
            <person name="Bunk B."/>
            <person name="Haeckl F.J.F.P.J."/>
            <person name="Gunesch A.P."/>
            <person name="Birkelbach J."/>
            <person name="Nuebel U."/>
            <person name="Pietschmann T."/>
            <person name="Bach T."/>
            <person name="Mueller R."/>
        </authorList>
    </citation>
    <scope>NUCLEOTIDE SEQUENCE [LARGE SCALE GENOMIC DNA]</scope>
    <source>
        <strain evidence="7 8">MSr11954</strain>
    </source>
</reference>
<name>A0ABZ2M1C8_9BACT</name>
<keyword evidence="5 6" id="KW-0472">Membrane</keyword>
<dbReference type="RefSeq" id="WP_394826643.1">
    <property type="nucleotide sequence ID" value="NZ_CP089984.1"/>
</dbReference>
<keyword evidence="8" id="KW-1185">Reference proteome</keyword>
<evidence type="ECO:0000256" key="5">
    <source>
        <dbReference type="ARBA" id="ARBA00023136"/>
    </source>
</evidence>
<evidence type="ECO:0000256" key="4">
    <source>
        <dbReference type="ARBA" id="ARBA00022989"/>
    </source>
</evidence>
<evidence type="ECO:0000313" key="7">
    <source>
        <dbReference type="EMBL" id="WXB17014.1"/>
    </source>
</evidence>
<gene>
    <name evidence="7" type="ORF">LZC94_06990</name>
</gene>
<evidence type="ECO:0000256" key="6">
    <source>
        <dbReference type="SAM" id="Phobius"/>
    </source>
</evidence>
<dbReference type="EMBL" id="CP089984">
    <property type="protein sequence ID" value="WXB17014.1"/>
    <property type="molecule type" value="Genomic_DNA"/>
</dbReference>
<organism evidence="7 8">
    <name type="scientific">Pendulispora albinea</name>
    <dbReference type="NCBI Taxonomy" id="2741071"/>
    <lineage>
        <taxon>Bacteria</taxon>
        <taxon>Pseudomonadati</taxon>
        <taxon>Myxococcota</taxon>
        <taxon>Myxococcia</taxon>
        <taxon>Myxococcales</taxon>
        <taxon>Sorangiineae</taxon>
        <taxon>Pendulisporaceae</taxon>
        <taxon>Pendulispora</taxon>
    </lineage>
</organism>
<feature type="transmembrane region" description="Helical" evidence="6">
    <location>
        <begin position="116"/>
        <end position="138"/>
    </location>
</feature>
<evidence type="ECO:0000256" key="2">
    <source>
        <dbReference type="ARBA" id="ARBA00022475"/>
    </source>
</evidence>
<dbReference type="PANTHER" id="PTHR30086">
    <property type="entry name" value="ARGININE EXPORTER PROTEIN ARGO"/>
    <property type="match status" value="1"/>
</dbReference>
<keyword evidence="4 6" id="KW-1133">Transmembrane helix</keyword>
<dbReference type="PANTHER" id="PTHR30086:SF20">
    <property type="entry name" value="ARGININE EXPORTER PROTEIN ARGO-RELATED"/>
    <property type="match status" value="1"/>
</dbReference>
<proteinExistence type="predicted"/>
<feature type="transmembrane region" description="Helical" evidence="6">
    <location>
        <begin position="44"/>
        <end position="63"/>
    </location>
</feature>
<feature type="transmembrane region" description="Helical" evidence="6">
    <location>
        <begin position="12"/>
        <end position="32"/>
    </location>
</feature>
<evidence type="ECO:0000256" key="3">
    <source>
        <dbReference type="ARBA" id="ARBA00022692"/>
    </source>
</evidence>
<evidence type="ECO:0000313" key="8">
    <source>
        <dbReference type="Proteomes" id="UP001370348"/>
    </source>
</evidence>
<dbReference type="PIRSF" id="PIRSF006324">
    <property type="entry name" value="LeuE"/>
    <property type="match status" value="1"/>
</dbReference>
<feature type="transmembrane region" description="Helical" evidence="6">
    <location>
        <begin position="69"/>
        <end position="89"/>
    </location>
</feature>
<feature type="transmembrane region" description="Helical" evidence="6">
    <location>
        <begin position="150"/>
        <end position="173"/>
    </location>
</feature>
<dbReference type="InterPro" id="IPR001123">
    <property type="entry name" value="LeuE-type"/>
</dbReference>
<keyword evidence="2" id="KW-1003">Cell membrane</keyword>
<protein>
    <submittedName>
        <fullName evidence="7">LysE family translocator</fullName>
    </submittedName>
</protein>
<comment type="subcellular location">
    <subcellularLocation>
        <location evidence="1">Cell membrane</location>
        <topology evidence="1">Multi-pass membrane protein</topology>
    </subcellularLocation>
</comment>
<evidence type="ECO:0000256" key="1">
    <source>
        <dbReference type="ARBA" id="ARBA00004651"/>
    </source>
</evidence>
<keyword evidence="3 6" id="KW-0812">Transmembrane</keyword>
<feature type="transmembrane region" description="Helical" evidence="6">
    <location>
        <begin position="194"/>
        <end position="212"/>
    </location>
</feature>